<accession>A0A218MLQ7</accession>
<reference evidence="1" key="2">
    <citation type="journal article" date="2017" name="Nat. Commun.">
        <title>Single-virus genomics reveals hidden cosmopolitan and abundant viruses.</title>
        <authorList>
            <person name="Martinez-Hernandez F."/>
            <person name="Fornas O."/>
            <person name="Lluesma Gomez M."/>
            <person name="Bolduc B."/>
            <person name="de la Cruz Pena M.J."/>
            <person name="Martinez J.M."/>
            <person name="Anton J."/>
            <person name="Gasol J.M."/>
            <person name="Rosselli R."/>
            <person name="Rodriguez-Valera F."/>
            <person name="Sullivan M.B."/>
            <person name="Acinas S.G."/>
            <person name="Martinez-Garcia M."/>
        </authorList>
    </citation>
    <scope>NUCLEOTIDE SEQUENCE</scope>
</reference>
<sequence>MATITLKDGAVIDVVMLEEVYLRTFLESEATSTYGKDFDNCNSQEQIEVIDTVKKELTKIG</sequence>
<organism evidence="1">
    <name type="scientific">uncultured virus</name>
    <dbReference type="NCBI Taxonomy" id="340016"/>
    <lineage>
        <taxon>Viruses</taxon>
        <taxon>environmental samples</taxon>
    </lineage>
</organism>
<dbReference type="EMBL" id="KY052822">
    <property type="protein sequence ID" value="ASF00226.1"/>
    <property type="molecule type" value="Genomic_DNA"/>
</dbReference>
<protein>
    <submittedName>
        <fullName evidence="1">Uncharacterized protein</fullName>
    </submittedName>
</protein>
<reference evidence="1" key="1">
    <citation type="submission" date="2016-10" db="EMBL/GenBank/DDBJ databases">
        <authorList>
            <person name="Varghese N."/>
        </authorList>
    </citation>
    <scope>NUCLEOTIDE SEQUENCE</scope>
</reference>
<name>A0A218MLQ7_9VIRU</name>
<proteinExistence type="predicted"/>
<evidence type="ECO:0000313" key="1">
    <source>
        <dbReference type="EMBL" id="ASF00226.1"/>
    </source>
</evidence>